<proteinExistence type="predicted"/>
<gene>
    <name evidence="1" type="ORF">NB646_01655</name>
</gene>
<dbReference type="EMBL" id="CP098251">
    <property type="protein sequence ID" value="WAV91496.1"/>
    <property type="molecule type" value="Genomic_DNA"/>
</dbReference>
<name>A0A9E9LE33_9BURK</name>
<dbReference type="RefSeq" id="WP_269316073.1">
    <property type="nucleotide sequence ID" value="NZ_CP098251.1"/>
</dbReference>
<evidence type="ECO:0000313" key="1">
    <source>
        <dbReference type="EMBL" id="WAV91496.1"/>
    </source>
</evidence>
<reference evidence="1" key="1">
    <citation type="journal article" date="2022" name="Front. Microbiol.">
        <title>New perspectives on an old grouping: The genomic and phenotypic variability of Oxalobacter formigenes and the implications for calcium oxalate stone prevention.</title>
        <authorList>
            <person name="Chmiel J.A."/>
            <person name="Carr C."/>
            <person name="Stuivenberg G.A."/>
            <person name="Venema R."/>
            <person name="Chanyi R.M."/>
            <person name="Al K.F."/>
            <person name="Giguere D."/>
            <person name="Say H."/>
            <person name="Akouris P.P."/>
            <person name="Dominguez Romero S.A."/>
            <person name="Kwong A."/>
            <person name="Tai V."/>
            <person name="Koval S.F."/>
            <person name="Razvi H."/>
            <person name="Bjazevic J."/>
            <person name="Burton J.P."/>
        </authorList>
    </citation>
    <scope>NUCLEOTIDE SEQUENCE</scope>
    <source>
        <strain evidence="1">OxK</strain>
    </source>
</reference>
<organism evidence="1">
    <name type="scientific">Oxalobacter aliiformigenes</name>
    <dbReference type="NCBI Taxonomy" id="2946593"/>
    <lineage>
        <taxon>Bacteria</taxon>
        <taxon>Pseudomonadati</taxon>
        <taxon>Pseudomonadota</taxon>
        <taxon>Betaproteobacteria</taxon>
        <taxon>Burkholderiales</taxon>
        <taxon>Oxalobacteraceae</taxon>
        <taxon>Oxalobacter</taxon>
    </lineage>
</organism>
<dbReference type="AlphaFoldDB" id="A0A9E9LE33"/>
<dbReference type="Proteomes" id="UP001164819">
    <property type="component" value="Chromosome"/>
</dbReference>
<accession>A0A9E9LE33</accession>
<sequence length="224" mass="25765">MDAPWLSPYSNGLLNSAMLEKQCVKPVTDFLSSSPQKKTADAFASAVLRNSFKSGKYKIKRHTFSESQTAQPHDQLLPVVLSPERIACFFVFIPIKKTYATPQNKQRDQSHIRWRESLQFLLRLHAERLAIQVPGIGKSDNQKNDIQNSQTRERYIFFKRFHSRRPGTPDRTRIAFFRSFMIVSRPPQFPASGTIPCTRIAHKGLSTIQTNFFLRQLSHTTLVN</sequence>
<protein>
    <submittedName>
        <fullName evidence="1">Uncharacterized protein</fullName>
    </submittedName>
</protein>